<name>A0A0F3L0V8_9GAMM</name>
<dbReference type="SMART" id="SM00244">
    <property type="entry name" value="PHB"/>
    <property type="match status" value="1"/>
</dbReference>
<dbReference type="Gene3D" id="3.30.479.30">
    <property type="entry name" value="Band 7 domain"/>
    <property type="match status" value="1"/>
</dbReference>
<dbReference type="GO" id="GO:0016020">
    <property type="term" value="C:membrane"/>
    <property type="evidence" value="ECO:0007669"/>
    <property type="project" value="UniProtKB-SubCell"/>
</dbReference>
<comment type="function">
    <text evidence="6">HflC and HflK could regulate a protease.</text>
</comment>
<keyword evidence="5" id="KW-0472">Membrane</keyword>
<evidence type="ECO:0000256" key="3">
    <source>
        <dbReference type="ARBA" id="ARBA00022692"/>
    </source>
</evidence>
<keyword evidence="8" id="KW-0378">Hydrolase</keyword>
<dbReference type="RefSeq" id="WP_045827914.1">
    <property type="nucleotide sequence ID" value="NZ_JZRB01000003.1"/>
</dbReference>
<comment type="similarity">
    <text evidence="2 6">Belongs to the band 7/mec-2 family. HflC subfamily.</text>
</comment>
<dbReference type="PATRIC" id="fig|345309.4.peg.2332"/>
<dbReference type="EMBL" id="JZRB01000003">
    <property type="protein sequence ID" value="KJV37041.1"/>
    <property type="molecule type" value="Genomic_DNA"/>
</dbReference>
<keyword evidence="4" id="KW-1133">Transmembrane helix</keyword>
<dbReference type="InterPro" id="IPR001107">
    <property type="entry name" value="Band_7"/>
</dbReference>
<dbReference type="OrthoDB" id="9812991at2"/>
<organism evidence="8 9">
    <name type="scientific">Luteibacter yeojuensis</name>
    <dbReference type="NCBI Taxonomy" id="345309"/>
    <lineage>
        <taxon>Bacteria</taxon>
        <taxon>Pseudomonadati</taxon>
        <taxon>Pseudomonadota</taxon>
        <taxon>Gammaproteobacteria</taxon>
        <taxon>Lysobacterales</taxon>
        <taxon>Rhodanobacteraceae</taxon>
        <taxon>Luteibacter</taxon>
    </lineage>
</organism>
<comment type="caution">
    <text evidence="8">The sequence shown here is derived from an EMBL/GenBank/DDBJ whole genome shotgun (WGS) entry which is preliminary data.</text>
</comment>
<gene>
    <name evidence="8" type="ORF">VI08_02360</name>
</gene>
<dbReference type="AlphaFoldDB" id="A0A0F3L0V8"/>
<dbReference type="InterPro" id="IPR036013">
    <property type="entry name" value="Band_7/SPFH_dom_sf"/>
</dbReference>
<proteinExistence type="inferred from homology"/>
<dbReference type="Pfam" id="PF01145">
    <property type="entry name" value="Band_7"/>
    <property type="match status" value="1"/>
</dbReference>
<dbReference type="PIRSF" id="PIRSF005651">
    <property type="entry name" value="HflC"/>
    <property type="match status" value="1"/>
</dbReference>
<evidence type="ECO:0000256" key="2">
    <source>
        <dbReference type="ARBA" id="ARBA00007862"/>
    </source>
</evidence>
<dbReference type="NCBIfam" id="TIGR01932">
    <property type="entry name" value="hflC"/>
    <property type="match status" value="1"/>
</dbReference>
<dbReference type="GO" id="GO:0008233">
    <property type="term" value="F:peptidase activity"/>
    <property type="evidence" value="ECO:0007669"/>
    <property type="project" value="UniProtKB-KW"/>
</dbReference>
<dbReference type="CDD" id="cd03405">
    <property type="entry name" value="SPFH_HflC"/>
    <property type="match status" value="1"/>
</dbReference>
<dbReference type="SUPFAM" id="SSF117892">
    <property type="entry name" value="Band 7/SPFH domain"/>
    <property type="match status" value="1"/>
</dbReference>
<keyword evidence="3" id="KW-0812">Transmembrane</keyword>
<dbReference type="PANTHER" id="PTHR42911">
    <property type="entry name" value="MODULATOR OF FTSH PROTEASE HFLC"/>
    <property type="match status" value="1"/>
</dbReference>
<protein>
    <recommendedName>
        <fullName evidence="6">Protein HflC</fullName>
    </recommendedName>
</protein>
<dbReference type="Proteomes" id="UP000033651">
    <property type="component" value="Unassembled WGS sequence"/>
</dbReference>
<accession>A0A0F3L0V8</accession>
<keyword evidence="8" id="KW-0645">Protease</keyword>
<evidence type="ECO:0000259" key="7">
    <source>
        <dbReference type="SMART" id="SM00244"/>
    </source>
</evidence>
<dbReference type="PANTHER" id="PTHR42911:SF1">
    <property type="entry name" value="MODULATOR OF FTSH PROTEASE HFLC"/>
    <property type="match status" value="1"/>
</dbReference>
<dbReference type="InterPro" id="IPR010200">
    <property type="entry name" value="HflC"/>
</dbReference>
<evidence type="ECO:0000256" key="6">
    <source>
        <dbReference type="PIRNR" id="PIRNR005651"/>
    </source>
</evidence>
<comment type="subcellular location">
    <subcellularLocation>
        <location evidence="1">Membrane</location>
        <topology evidence="1">Single-pass membrane protein</topology>
    </subcellularLocation>
</comment>
<evidence type="ECO:0000256" key="4">
    <source>
        <dbReference type="ARBA" id="ARBA00022989"/>
    </source>
</evidence>
<evidence type="ECO:0000256" key="5">
    <source>
        <dbReference type="ARBA" id="ARBA00023136"/>
    </source>
</evidence>
<evidence type="ECO:0000313" key="8">
    <source>
        <dbReference type="EMBL" id="KJV37041.1"/>
    </source>
</evidence>
<sequence>MKIVSGLVVVALVLLGFNSVFVVKEGQNALLLQFGRIVRSDYQPGLHFKVPLAQQVVSFDNRILNLDAPPERYFTREKKTVSVDFYVKWRIADPAAYYRATAGDPTAAIGRLTPVVKDALRDEFNSRQLEDLIGGGRKDITGHVRERTDVVARKNLGVSVVDVRIKRIDLPTEVSDSVYKRMRTERTRLANELRSTGQENAQKIHAEADRQKAVILADANRDATTVRGDGDARAAAIYAAAYGQDPEFFAFYGSLEAYKKSFADGRSTLVLKPDSEFLRYLNDGPGRQR</sequence>
<keyword evidence="9" id="KW-1185">Reference proteome</keyword>
<reference evidence="8 9" key="1">
    <citation type="submission" date="2015-03" db="EMBL/GenBank/DDBJ databases">
        <title>Draft genome sequence of Luteibacter yeojuensis strain SU11.</title>
        <authorList>
            <person name="Sulaiman J."/>
            <person name="Priya K."/>
            <person name="Chan K.-G."/>
        </authorList>
    </citation>
    <scope>NUCLEOTIDE SEQUENCE [LARGE SCALE GENOMIC DNA]</scope>
    <source>
        <strain evidence="8 9">SU11</strain>
    </source>
</reference>
<dbReference type="GO" id="GO:0006508">
    <property type="term" value="P:proteolysis"/>
    <property type="evidence" value="ECO:0007669"/>
    <property type="project" value="UniProtKB-KW"/>
</dbReference>
<evidence type="ECO:0000313" key="9">
    <source>
        <dbReference type="Proteomes" id="UP000033651"/>
    </source>
</evidence>
<evidence type="ECO:0000256" key="1">
    <source>
        <dbReference type="ARBA" id="ARBA00004167"/>
    </source>
</evidence>
<feature type="domain" description="Band 7" evidence="7">
    <location>
        <begin position="18"/>
        <end position="182"/>
    </location>
</feature>